<dbReference type="GO" id="GO:0003796">
    <property type="term" value="F:lysozyme activity"/>
    <property type="evidence" value="ECO:0007669"/>
    <property type="project" value="InterPro"/>
</dbReference>
<dbReference type="PANTHER" id="PTHR23208">
    <property type="entry name" value="LYSOZYME PROTEIN"/>
    <property type="match status" value="1"/>
</dbReference>
<dbReference type="InterPro" id="IPR002053">
    <property type="entry name" value="Glyco_hydro_25"/>
</dbReference>
<dbReference type="AlphaFoldDB" id="A0A8S1H6I3"/>
<sequence>MNILMTSLLAVFGTSLAMPSDILSLARVDGNFSEVEAQPAPSSPSELLYFAYAVDIFIPASVSQLTCLKKSQYSALFVRAYRPEGQGFFDPNCVTTIQNAVQVGINVEIYMTPQAVSNKSGSQQLEEVYYELQAQGITVRSIWIQVVSPEYWSKDHYKNTDFINSIITRATQFGLVVGIYTSHYDWYHITNSYSQFNVDINLWYYHVFSDGPRGETKGDFSDFLPFGPWITPFAKQFGQMETICALNPTNRDAYALANTKARAAQEKKSLALSCGYKNDLYHLPSVINDLYRKTMLKLAALLSVACAAVLAMPSDHVLPFVAKSFPIKFAEVIAEPAPAVTSNSATYQYAVDFAVPASTSQLSCLKQAGYSAIFIRAYSPAGQGTFDTNSCQTIMNAAAVGLGVEAYITPQPSSSKQGYQQLDETYQGLTSRGITVRSIWIQVTSPANWPGTATSHVNFLNSMITRAQQYGLAVGIYTSYYDWNQITNGWTNVGSQVMVWYWSVFGGGVSGESPANFSDFRPFGNWKTATAKQFAQVETVCQLTVNRDVYAVGMPRLADAVESKSEGPVVGFLGH</sequence>
<dbReference type="InterPro" id="IPR017853">
    <property type="entry name" value="GH"/>
</dbReference>
<dbReference type="Gene3D" id="3.20.20.80">
    <property type="entry name" value="Glycosidases"/>
    <property type="match status" value="2"/>
</dbReference>
<evidence type="ECO:0000256" key="1">
    <source>
        <dbReference type="ARBA" id="ARBA00010646"/>
    </source>
</evidence>
<evidence type="ECO:0000313" key="5">
    <source>
        <dbReference type="Proteomes" id="UP000835052"/>
    </source>
</evidence>
<comment type="similarity">
    <text evidence="1">Belongs to the glycosyl hydrolase 25 family.</text>
</comment>
<dbReference type="PROSITE" id="PS51904">
    <property type="entry name" value="GLYCOSYL_HYDROL_F25_2"/>
    <property type="match status" value="2"/>
</dbReference>
<organism evidence="4 5">
    <name type="scientific">Caenorhabditis auriculariae</name>
    <dbReference type="NCBI Taxonomy" id="2777116"/>
    <lineage>
        <taxon>Eukaryota</taxon>
        <taxon>Metazoa</taxon>
        <taxon>Ecdysozoa</taxon>
        <taxon>Nematoda</taxon>
        <taxon>Chromadorea</taxon>
        <taxon>Rhabditida</taxon>
        <taxon>Rhabditina</taxon>
        <taxon>Rhabditomorpha</taxon>
        <taxon>Rhabditoidea</taxon>
        <taxon>Rhabditidae</taxon>
        <taxon>Peloderinae</taxon>
        <taxon>Caenorhabditis</taxon>
    </lineage>
</organism>
<dbReference type="InterPro" id="IPR051595">
    <property type="entry name" value="GH25_Enzymes"/>
</dbReference>
<protein>
    <submittedName>
        <fullName evidence="4">Uncharacterized protein</fullName>
    </submittedName>
</protein>
<dbReference type="Proteomes" id="UP000835052">
    <property type="component" value="Unassembled WGS sequence"/>
</dbReference>
<feature type="signal peptide" evidence="3">
    <location>
        <begin position="1"/>
        <end position="17"/>
    </location>
</feature>
<dbReference type="CDD" id="cd06416">
    <property type="entry name" value="GH25_Lys1-like"/>
    <property type="match status" value="1"/>
</dbReference>
<reference evidence="4" key="1">
    <citation type="submission" date="2020-10" db="EMBL/GenBank/DDBJ databases">
        <authorList>
            <person name="Kikuchi T."/>
        </authorList>
    </citation>
    <scope>NUCLEOTIDE SEQUENCE</scope>
    <source>
        <strain evidence="4">NKZ352</strain>
    </source>
</reference>
<name>A0A8S1H6I3_9PELO</name>
<proteinExistence type="inferred from homology"/>
<dbReference type="OrthoDB" id="25039at2759"/>
<feature type="chain" id="PRO_5035886759" evidence="3">
    <location>
        <begin position="18"/>
        <end position="575"/>
    </location>
</feature>
<dbReference type="GO" id="GO:0009253">
    <property type="term" value="P:peptidoglycan catabolic process"/>
    <property type="evidence" value="ECO:0007669"/>
    <property type="project" value="InterPro"/>
</dbReference>
<dbReference type="EMBL" id="CAJGYM010000025">
    <property type="protein sequence ID" value="CAD6192056.1"/>
    <property type="molecule type" value="Genomic_DNA"/>
</dbReference>
<dbReference type="GO" id="GO:0007165">
    <property type="term" value="P:signal transduction"/>
    <property type="evidence" value="ECO:0007669"/>
    <property type="project" value="TreeGrafter"/>
</dbReference>
<dbReference type="GO" id="GO:0045087">
    <property type="term" value="P:innate immune response"/>
    <property type="evidence" value="ECO:0007669"/>
    <property type="project" value="TreeGrafter"/>
</dbReference>
<gene>
    <name evidence="4" type="ORF">CAUJ_LOCUS7975</name>
</gene>
<accession>A0A8S1H6I3</accession>
<dbReference type="GO" id="GO:0016998">
    <property type="term" value="P:cell wall macromolecule catabolic process"/>
    <property type="evidence" value="ECO:0007669"/>
    <property type="project" value="InterPro"/>
</dbReference>
<evidence type="ECO:0000256" key="3">
    <source>
        <dbReference type="SAM" id="SignalP"/>
    </source>
</evidence>
<keyword evidence="2 3" id="KW-0732">Signal</keyword>
<dbReference type="SUPFAM" id="SSF51445">
    <property type="entry name" value="(Trans)glycosidases"/>
    <property type="match status" value="2"/>
</dbReference>
<comment type="caution">
    <text evidence="4">The sequence shown here is derived from an EMBL/GenBank/DDBJ whole genome shotgun (WGS) entry which is preliminary data.</text>
</comment>
<dbReference type="PANTHER" id="PTHR23208:SF14">
    <property type="entry name" value="GLYCOSIDE HYDROLASE FAMILY 25 PROTEIN-RELATED"/>
    <property type="match status" value="1"/>
</dbReference>
<keyword evidence="5" id="KW-1185">Reference proteome</keyword>
<evidence type="ECO:0000313" key="4">
    <source>
        <dbReference type="EMBL" id="CAD6192056.1"/>
    </source>
</evidence>
<evidence type="ECO:0000256" key="2">
    <source>
        <dbReference type="ARBA" id="ARBA00022729"/>
    </source>
</evidence>